<dbReference type="GO" id="GO:0009251">
    <property type="term" value="P:glucan catabolic process"/>
    <property type="evidence" value="ECO:0007669"/>
    <property type="project" value="TreeGrafter"/>
</dbReference>
<proteinExistence type="inferred from homology"/>
<dbReference type="GO" id="GO:0009986">
    <property type="term" value="C:cell surface"/>
    <property type="evidence" value="ECO:0007669"/>
    <property type="project" value="TreeGrafter"/>
</dbReference>
<keyword evidence="3 5" id="KW-0326">Glycosidase</keyword>
<dbReference type="GO" id="GO:0046557">
    <property type="term" value="F:glucan endo-1,6-beta-glucosidase activity"/>
    <property type="evidence" value="ECO:0007669"/>
    <property type="project" value="TreeGrafter"/>
</dbReference>
<keyword evidence="4" id="KW-0961">Cell wall biogenesis/degradation</keyword>
<evidence type="ECO:0000256" key="3">
    <source>
        <dbReference type="ARBA" id="ARBA00023295"/>
    </source>
</evidence>
<name>A0A6A6PX23_9PEZI</name>
<evidence type="ECO:0000313" key="7">
    <source>
        <dbReference type="EMBL" id="KAF2484249.1"/>
    </source>
</evidence>
<evidence type="ECO:0000259" key="6">
    <source>
        <dbReference type="Pfam" id="PF00150"/>
    </source>
</evidence>
<comment type="similarity">
    <text evidence="1 5">Belongs to the glycosyl hydrolase 5 (cellulase A) family.</text>
</comment>
<evidence type="ECO:0000313" key="8">
    <source>
        <dbReference type="Proteomes" id="UP000799767"/>
    </source>
</evidence>
<dbReference type="Gene3D" id="3.20.20.80">
    <property type="entry name" value="Glycosidases"/>
    <property type="match status" value="1"/>
</dbReference>
<dbReference type="OrthoDB" id="1887033at2759"/>
<sequence length="507" mass="57221">MAETCQLPNLRPPTLVDVMRYRLHHGANLGSVFVLERWLTPSMFPSNAIGQSELCAAEAWAKLESLSRTKERFETHWRQYVNDGDLDWLKDVAKCTTVRLPIGYFTLGPAFCARTPFERVAGVYADAWGCVLELVRRCSRRGIGVLLDLHALPGGANTGIHSGTDAGVAEFWCSMAFRHLATQCLIFIAKEVKGVDGVVGIQLVNEAEFEAPRMYDWYDSVLSELGKIDASLPIYISDGWNLKQAIDWSQRQNSLTAPLLNPIAIDTHCYWCFSTEDKQKPPQQIINDVPASLSALKGKDGNIVDRGAAQVVVGEYSCVLDNKTWGKRNPTTPRNEIVSAFGKAQCEHFQRRAGGSFFWSYRMDWMNGGEWGFRQMTEAHAISTPAHLELSRDEVRKRISVARAQREARGRDAVAQHNRYWDGTYPGHYEHWRFEHGWGVGIDDALAYFQMRGHHGLEGADKIGMLDLWCLKRLREGGERLSGGGFGWEFEQGMREGVRDFQECVRL</sequence>
<accession>A0A6A6PX23</accession>
<dbReference type="GO" id="GO:0005737">
    <property type="term" value="C:cytoplasm"/>
    <property type="evidence" value="ECO:0007669"/>
    <property type="project" value="UniProtKB-ARBA"/>
</dbReference>
<dbReference type="GO" id="GO:0071555">
    <property type="term" value="P:cell wall organization"/>
    <property type="evidence" value="ECO:0007669"/>
    <property type="project" value="UniProtKB-KW"/>
</dbReference>
<protein>
    <submittedName>
        <fullName evidence="7">Glycoside hydrolase superfamily</fullName>
    </submittedName>
</protein>
<evidence type="ECO:0000256" key="2">
    <source>
        <dbReference type="ARBA" id="ARBA00022801"/>
    </source>
</evidence>
<dbReference type="InterPro" id="IPR050386">
    <property type="entry name" value="Glycosyl_hydrolase_5"/>
</dbReference>
<organism evidence="7 8">
    <name type="scientific">Neohortaea acidophila</name>
    <dbReference type="NCBI Taxonomy" id="245834"/>
    <lineage>
        <taxon>Eukaryota</taxon>
        <taxon>Fungi</taxon>
        <taxon>Dikarya</taxon>
        <taxon>Ascomycota</taxon>
        <taxon>Pezizomycotina</taxon>
        <taxon>Dothideomycetes</taxon>
        <taxon>Dothideomycetidae</taxon>
        <taxon>Mycosphaerellales</taxon>
        <taxon>Teratosphaeriaceae</taxon>
        <taxon>Neohortaea</taxon>
    </lineage>
</organism>
<dbReference type="AlphaFoldDB" id="A0A6A6PX23"/>
<dbReference type="GO" id="GO:0005576">
    <property type="term" value="C:extracellular region"/>
    <property type="evidence" value="ECO:0007669"/>
    <property type="project" value="TreeGrafter"/>
</dbReference>
<dbReference type="RefSeq" id="XP_033590819.1">
    <property type="nucleotide sequence ID" value="XM_033736951.1"/>
</dbReference>
<evidence type="ECO:0000256" key="5">
    <source>
        <dbReference type="RuleBase" id="RU361153"/>
    </source>
</evidence>
<evidence type="ECO:0000256" key="4">
    <source>
        <dbReference type="ARBA" id="ARBA00023316"/>
    </source>
</evidence>
<dbReference type="Proteomes" id="UP000799767">
    <property type="component" value="Unassembled WGS sequence"/>
</dbReference>
<dbReference type="Pfam" id="PF00150">
    <property type="entry name" value="Cellulase"/>
    <property type="match status" value="1"/>
</dbReference>
<dbReference type="InterPro" id="IPR001547">
    <property type="entry name" value="Glyco_hydro_5"/>
</dbReference>
<keyword evidence="8" id="KW-1185">Reference proteome</keyword>
<dbReference type="PANTHER" id="PTHR31297">
    <property type="entry name" value="GLUCAN ENDO-1,6-BETA-GLUCOSIDASE B"/>
    <property type="match status" value="1"/>
</dbReference>
<feature type="domain" description="Glycoside hydrolase family 5" evidence="6">
    <location>
        <begin position="72"/>
        <end position="329"/>
    </location>
</feature>
<dbReference type="SUPFAM" id="SSF51445">
    <property type="entry name" value="(Trans)glycosidases"/>
    <property type="match status" value="1"/>
</dbReference>
<dbReference type="InterPro" id="IPR017853">
    <property type="entry name" value="GH"/>
</dbReference>
<dbReference type="PANTHER" id="PTHR31297:SF43">
    <property type="entry name" value="GLUCAN 1,3-BETA-GLUCOSIDASE 3"/>
    <property type="match status" value="1"/>
</dbReference>
<gene>
    <name evidence="7" type="ORF">BDY17DRAFT_323117</name>
</gene>
<dbReference type="FunFam" id="3.20.20.80:FF:000100">
    <property type="entry name" value="Glycoside hydrolase superfamily"/>
    <property type="match status" value="1"/>
</dbReference>
<evidence type="ECO:0000256" key="1">
    <source>
        <dbReference type="ARBA" id="ARBA00005641"/>
    </source>
</evidence>
<keyword evidence="2 5" id="KW-0378">Hydrolase</keyword>
<dbReference type="GeneID" id="54477953"/>
<dbReference type="EMBL" id="MU001634">
    <property type="protein sequence ID" value="KAF2484249.1"/>
    <property type="molecule type" value="Genomic_DNA"/>
</dbReference>
<reference evidence="7" key="1">
    <citation type="journal article" date="2020" name="Stud. Mycol.">
        <title>101 Dothideomycetes genomes: a test case for predicting lifestyles and emergence of pathogens.</title>
        <authorList>
            <person name="Haridas S."/>
            <person name="Albert R."/>
            <person name="Binder M."/>
            <person name="Bloem J."/>
            <person name="Labutti K."/>
            <person name="Salamov A."/>
            <person name="Andreopoulos B."/>
            <person name="Baker S."/>
            <person name="Barry K."/>
            <person name="Bills G."/>
            <person name="Bluhm B."/>
            <person name="Cannon C."/>
            <person name="Castanera R."/>
            <person name="Culley D."/>
            <person name="Daum C."/>
            <person name="Ezra D."/>
            <person name="Gonzalez J."/>
            <person name="Henrissat B."/>
            <person name="Kuo A."/>
            <person name="Liang C."/>
            <person name="Lipzen A."/>
            <person name="Lutzoni F."/>
            <person name="Magnuson J."/>
            <person name="Mondo S."/>
            <person name="Nolan M."/>
            <person name="Ohm R."/>
            <person name="Pangilinan J."/>
            <person name="Park H.-J."/>
            <person name="Ramirez L."/>
            <person name="Alfaro M."/>
            <person name="Sun H."/>
            <person name="Tritt A."/>
            <person name="Yoshinaga Y."/>
            <person name="Zwiers L.-H."/>
            <person name="Turgeon B."/>
            <person name="Goodwin S."/>
            <person name="Spatafora J."/>
            <person name="Crous P."/>
            <person name="Grigoriev I."/>
        </authorList>
    </citation>
    <scope>NUCLEOTIDE SEQUENCE</scope>
    <source>
        <strain evidence="7">CBS 113389</strain>
    </source>
</reference>